<comment type="subcellular location">
    <subcellularLocation>
        <location evidence="2">Cytoplasm</location>
    </subcellularLocation>
    <subcellularLocation>
        <location evidence="3">Golgi apparatus</location>
    </subcellularLocation>
    <subcellularLocation>
        <location evidence="1">Membrane</location>
        <topology evidence="1">Peripheral membrane protein</topology>
    </subcellularLocation>
    <subcellularLocation>
        <location evidence="4">Secreted</location>
    </subcellularLocation>
</comment>
<evidence type="ECO:0000313" key="19">
    <source>
        <dbReference type="Proteomes" id="UP000054995"/>
    </source>
</evidence>
<evidence type="ECO:0000256" key="6">
    <source>
        <dbReference type="ARBA" id="ARBA00022490"/>
    </source>
</evidence>
<keyword evidence="19" id="KW-1185">Reference proteome</keyword>
<evidence type="ECO:0000256" key="8">
    <source>
        <dbReference type="ARBA" id="ARBA00022553"/>
    </source>
</evidence>
<feature type="compositionally biased region" description="Polar residues" evidence="16">
    <location>
        <begin position="622"/>
        <end position="639"/>
    </location>
</feature>
<dbReference type="EMBL" id="JYDT01000018">
    <property type="protein sequence ID" value="KRY90798.1"/>
    <property type="molecule type" value="Genomic_DNA"/>
</dbReference>
<dbReference type="OrthoDB" id="5982823at2759"/>
<dbReference type="Pfam" id="PF25434">
    <property type="entry name" value="NUCB1_N"/>
    <property type="match status" value="1"/>
</dbReference>
<feature type="compositionally biased region" description="Low complexity" evidence="16">
    <location>
        <begin position="448"/>
        <end position="478"/>
    </location>
</feature>
<keyword evidence="8" id="KW-0597">Phosphoprotein</keyword>
<evidence type="ECO:0000256" key="7">
    <source>
        <dbReference type="ARBA" id="ARBA00022525"/>
    </source>
</evidence>
<dbReference type="Gene3D" id="1.10.238.10">
    <property type="entry name" value="EF-hand"/>
    <property type="match status" value="1"/>
</dbReference>
<feature type="region of interest" description="Disordered" evidence="16">
    <location>
        <begin position="230"/>
        <end position="263"/>
    </location>
</feature>
<evidence type="ECO:0000256" key="10">
    <source>
        <dbReference type="ARBA" id="ARBA00022729"/>
    </source>
</evidence>
<evidence type="ECO:0000256" key="13">
    <source>
        <dbReference type="ARBA" id="ARBA00023034"/>
    </source>
</evidence>
<dbReference type="GO" id="GO:0005509">
    <property type="term" value="F:calcium ion binding"/>
    <property type="evidence" value="ECO:0007669"/>
    <property type="project" value="InterPro"/>
</dbReference>
<dbReference type="InterPro" id="IPR040250">
    <property type="entry name" value="Nucleobindin"/>
</dbReference>
<dbReference type="PROSITE" id="PS50222">
    <property type="entry name" value="EF_HAND_2"/>
    <property type="match status" value="1"/>
</dbReference>
<gene>
    <name evidence="18" type="primary">Nucb2</name>
    <name evidence="18" type="ORF">T4D_14744</name>
</gene>
<evidence type="ECO:0000256" key="9">
    <source>
        <dbReference type="ARBA" id="ARBA00022658"/>
    </source>
</evidence>
<evidence type="ECO:0000256" key="12">
    <source>
        <dbReference type="ARBA" id="ARBA00022837"/>
    </source>
</evidence>
<dbReference type="GO" id="GO:0005794">
    <property type="term" value="C:Golgi apparatus"/>
    <property type="evidence" value="ECO:0007669"/>
    <property type="project" value="UniProtKB-SubCell"/>
</dbReference>
<feature type="region of interest" description="Disordered" evidence="16">
    <location>
        <begin position="560"/>
        <end position="608"/>
    </location>
</feature>
<feature type="compositionally biased region" description="Basic and acidic residues" evidence="16">
    <location>
        <begin position="230"/>
        <end position="250"/>
    </location>
</feature>
<dbReference type="GO" id="GO:0003677">
    <property type="term" value="F:DNA binding"/>
    <property type="evidence" value="ECO:0007669"/>
    <property type="project" value="UniProtKB-KW"/>
</dbReference>
<name>A0A0V1FXU2_TRIPS</name>
<comment type="caution">
    <text evidence="18">The sequence shown here is derived from an EMBL/GenBank/DDBJ whole genome shotgun (WGS) entry which is preliminary data.</text>
</comment>
<evidence type="ECO:0000256" key="1">
    <source>
        <dbReference type="ARBA" id="ARBA00004170"/>
    </source>
</evidence>
<feature type="compositionally biased region" description="Polar residues" evidence="16">
    <location>
        <begin position="665"/>
        <end position="675"/>
    </location>
</feature>
<dbReference type="SUPFAM" id="SSF47473">
    <property type="entry name" value="EF-hand"/>
    <property type="match status" value="1"/>
</dbReference>
<dbReference type="GO" id="GO:0070062">
    <property type="term" value="C:extracellular exosome"/>
    <property type="evidence" value="ECO:0007669"/>
    <property type="project" value="TreeGrafter"/>
</dbReference>
<dbReference type="GO" id="GO:0005085">
    <property type="term" value="F:guanyl-nucleotide exchange factor activity"/>
    <property type="evidence" value="ECO:0007669"/>
    <property type="project" value="UniProtKB-KW"/>
</dbReference>
<keyword evidence="7" id="KW-0964">Secreted</keyword>
<dbReference type="PANTHER" id="PTHR19237:SF20">
    <property type="entry name" value="NUCLEOBINDIN 1"/>
    <property type="match status" value="1"/>
</dbReference>
<dbReference type="Pfam" id="PF13499">
    <property type="entry name" value="EF-hand_7"/>
    <property type="match status" value="1"/>
</dbReference>
<feature type="compositionally biased region" description="Low complexity" evidence="16">
    <location>
        <begin position="588"/>
        <end position="601"/>
    </location>
</feature>
<dbReference type="GO" id="GO:0016020">
    <property type="term" value="C:membrane"/>
    <property type="evidence" value="ECO:0007669"/>
    <property type="project" value="UniProtKB-SubCell"/>
</dbReference>
<keyword evidence="14" id="KW-0238">DNA-binding</keyword>
<dbReference type="PANTHER" id="PTHR19237">
    <property type="entry name" value="NUCLEOBINDIN"/>
    <property type="match status" value="1"/>
</dbReference>
<keyword evidence="12" id="KW-0106">Calcium</keyword>
<feature type="compositionally biased region" description="Polar residues" evidence="16">
    <location>
        <begin position="435"/>
        <end position="447"/>
    </location>
</feature>
<dbReference type="PROSITE" id="PS00018">
    <property type="entry name" value="EF_HAND_1"/>
    <property type="match status" value="2"/>
</dbReference>
<keyword evidence="11" id="KW-0677">Repeat</keyword>
<feature type="region of interest" description="Disordered" evidence="16">
    <location>
        <begin position="421"/>
        <end position="479"/>
    </location>
</feature>
<keyword evidence="13" id="KW-0333">Golgi apparatus</keyword>
<organism evidence="18 19">
    <name type="scientific">Trichinella pseudospiralis</name>
    <name type="common">Parasitic roundworm</name>
    <dbReference type="NCBI Taxonomy" id="6337"/>
    <lineage>
        <taxon>Eukaryota</taxon>
        <taxon>Metazoa</taxon>
        <taxon>Ecdysozoa</taxon>
        <taxon>Nematoda</taxon>
        <taxon>Enoplea</taxon>
        <taxon>Dorylaimia</taxon>
        <taxon>Trichinellida</taxon>
        <taxon>Trichinellidae</taxon>
        <taxon>Trichinella</taxon>
    </lineage>
</organism>
<dbReference type="InterPro" id="IPR018247">
    <property type="entry name" value="EF_Hand_1_Ca_BS"/>
</dbReference>
<proteinExistence type="inferred from homology"/>
<feature type="compositionally biased region" description="Basic residues" evidence="16">
    <location>
        <begin position="251"/>
        <end position="260"/>
    </location>
</feature>
<evidence type="ECO:0000256" key="3">
    <source>
        <dbReference type="ARBA" id="ARBA00004555"/>
    </source>
</evidence>
<evidence type="ECO:0000256" key="14">
    <source>
        <dbReference type="ARBA" id="ARBA00023125"/>
    </source>
</evidence>
<dbReference type="AlphaFoldDB" id="A0A0V1FXU2"/>
<evidence type="ECO:0000256" key="2">
    <source>
        <dbReference type="ARBA" id="ARBA00004496"/>
    </source>
</evidence>
<dbReference type="GO" id="GO:0005793">
    <property type="term" value="C:endoplasmic reticulum-Golgi intermediate compartment"/>
    <property type="evidence" value="ECO:0007669"/>
    <property type="project" value="TreeGrafter"/>
</dbReference>
<evidence type="ECO:0000259" key="17">
    <source>
        <dbReference type="PROSITE" id="PS50222"/>
    </source>
</evidence>
<dbReference type="InterPro" id="IPR057576">
    <property type="entry name" value="NUCB1_N"/>
</dbReference>
<evidence type="ECO:0000256" key="15">
    <source>
        <dbReference type="ARBA" id="ARBA00023136"/>
    </source>
</evidence>
<sequence length="675" mass="77613">MLSQFGIQYVLHKYTDIADIIFICKYKLPYVVQGFRRIMFHGTGFIAFIFILLPFCCCRYVEIKSTPQPSPPPDDYFQKHKRKLKHYNLAYEQYLKDVVAALESDPAFAERLRAATPEEIHSGKIAEALNFVDHNVRTKLNQIKLIELERLRKALEKKRDHENGFAAMLEHIDHNKDTFDSADLQLLIRKHTLFGTFETSKDMDMLDQRQHQEYKKHEMKEELEYRRKLENMSPEERKLAEEKRNEEIQKRKNKKLKHPGSKGQLEEVWEEVDKLPKDAFDMNTFFHLHDTNDDGYLDILELEALFQKELDRVYGNDHAIENSNFKRNLKLSSYLLYREEELARLRKHVVEEMDKNHDGLISLSEFLGEEKSPDFQDNNDWSVLDPAEAFSEDELREYEIQWKKENGYDVIDEANKVQHAGMDIPPKPAVPQHGVPSQQTGSAPGNFQPQAPGSQQQLLQQQQLQQQPPPQQQQQQHQYMENAVPLQQPVYQQGHGVPVYQVPASGVQGNVPPGQYQINQNMPTGQFQAYQNMPAGQFQANPAQYQQAGASATGGFQASLSQYSQPNIPPAQQNQFHSQMHGIPQPPNQQQQNVGNFQQGNTHTEQQPYLQQKLPDDVAAQAQGNTAFINNPASVNNQLPPYHPASGQQQQNQQFQHVSSPAGVGQQQNFHNPGH</sequence>
<evidence type="ECO:0000256" key="16">
    <source>
        <dbReference type="SAM" id="MobiDB-lite"/>
    </source>
</evidence>
<reference evidence="18 19" key="1">
    <citation type="submission" date="2015-01" db="EMBL/GenBank/DDBJ databases">
        <title>Evolution of Trichinella species and genotypes.</title>
        <authorList>
            <person name="Korhonen P.K."/>
            <person name="Edoardo P."/>
            <person name="Giuseppe L.R."/>
            <person name="Gasser R.B."/>
        </authorList>
    </citation>
    <scope>NUCLEOTIDE SEQUENCE [LARGE SCALE GENOMIC DNA]</scope>
    <source>
        <strain evidence="18">ISS470</strain>
    </source>
</reference>
<keyword evidence="15" id="KW-0472">Membrane</keyword>
<evidence type="ECO:0000256" key="11">
    <source>
        <dbReference type="ARBA" id="ARBA00022737"/>
    </source>
</evidence>
<keyword evidence="9" id="KW-0344">Guanine-nucleotide releasing factor</keyword>
<dbReference type="InterPro" id="IPR011992">
    <property type="entry name" value="EF-hand-dom_pair"/>
</dbReference>
<evidence type="ECO:0000256" key="4">
    <source>
        <dbReference type="ARBA" id="ARBA00004613"/>
    </source>
</evidence>
<accession>A0A0V1FXU2</accession>
<feature type="region of interest" description="Disordered" evidence="16">
    <location>
        <begin position="621"/>
        <end position="675"/>
    </location>
</feature>
<feature type="domain" description="EF-hand" evidence="17">
    <location>
        <begin position="277"/>
        <end position="312"/>
    </location>
</feature>
<dbReference type="InterPro" id="IPR002048">
    <property type="entry name" value="EF_hand_dom"/>
</dbReference>
<protein>
    <submittedName>
        <fullName evidence="18">Nucleobindin-2</fullName>
    </submittedName>
</protein>
<dbReference type="Proteomes" id="UP000054995">
    <property type="component" value="Unassembled WGS sequence"/>
</dbReference>
<evidence type="ECO:0000313" key="18">
    <source>
        <dbReference type="EMBL" id="KRY90798.1"/>
    </source>
</evidence>
<comment type="similarity">
    <text evidence="5">Belongs to the nucleobindin family.</text>
</comment>
<keyword evidence="6" id="KW-0963">Cytoplasm</keyword>
<keyword evidence="10" id="KW-0732">Signal</keyword>
<evidence type="ECO:0000256" key="5">
    <source>
        <dbReference type="ARBA" id="ARBA00008063"/>
    </source>
</evidence>
<feature type="compositionally biased region" description="Polar residues" evidence="16">
    <location>
        <begin position="560"/>
        <end position="578"/>
    </location>
</feature>